<comment type="subcellular location">
    <subcellularLocation>
        <location evidence="1">Cell membrane</location>
        <topology evidence="1">Multi-pass membrane protein</topology>
    </subcellularLocation>
</comment>
<dbReference type="PANTHER" id="PTHR43738">
    <property type="entry name" value="ABC TRANSPORTER, MEMBRANE PROTEIN"/>
    <property type="match status" value="1"/>
</dbReference>
<evidence type="ECO:0000256" key="4">
    <source>
        <dbReference type="ARBA" id="ARBA00022989"/>
    </source>
</evidence>
<feature type="domain" description="MacB-like periplasmic core" evidence="9">
    <location>
        <begin position="19"/>
        <end position="211"/>
    </location>
</feature>
<protein>
    <submittedName>
        <fullName evidence="10">Putative ABC transport system permease protein</fullName>
    </submittedName>
</protein>
<feature type="domain" description="ABC3 transporter permease C-terminal" evidence="8">
    <location>
        <begin position="341"/>
        <end position="458"/>
    </location>
</feature>
<dbReference type="InterPro" id="IPR051125">
    <property type="entry name" value="ABC-4/HrtB_transporter"/>
</dbReference>
<reference evidence="11" key="1">
    <citation type="submission" date="2016-10" db="EMBL/GenBank/DDBJ databases">
        <authorList>
            <person name="Varghese N."/>
            <person name="Submissions S."/>
        </authorList>
    </citation>
    <scope>NUCLEOTIDE SEQUENCE [LARGE SCALE GENOMIC DNA]</scope>
    <source>
        <strain evidence="11">KCTC 32246</strain>
    </source>
</reference>
<sequence length="468" mass="50258">MHLIRIALASLANRRFTALLTVFAIALSVCLLLAVERVRTEARASFANTISGTDLIVGARSGSVNLLLYSVFRIGNATNNIRWDSFEHFANHRQVKWAIPISLGDSHRGYRVMGTSTAYFEHYRYARSQALKLAKGREFADDPFEVVLGAEVAQALGYGLGENIVLAHGVATISLVKHDDKPFTVVGILERTGTPVDRTLHISLAGMEALHIDWQNGMPARGAAQISADQVREWASACSQASRAQTGQGESGRGSAVESSLNEHSEPAFNAAASSAVACGQALQPKQITAFMLGLNSKIATFSLQREINEFRGEPLLAILPGVALQELWSLMGTAEQALFVVSLFVVLTGLIGMLTAILTSLNERRREMAILRSVGARPWHIASLLVLEAFALALAGVALGVALLYLGIAGSQGFVQANYGLYLALSAPSSYEWKLLGSIIAAAVVMGSVPAWRAYRQSLADGLSIRL</sequence>
<dbReference type="AlphaFoldDB" id="A0A1H2MBX9"/>
<keyword evidence="11" id="KW-1185">Reference proteome</keyword>
<feature type="compositionally biased region" description="Polar residues" evidence="6">
    <location>
        <begin position="239"/>
        <end position="248"/>
    </location>
</feature>
<evidence type="ECO:0000256" key="5">
    <source>
        <dbReference type="ARBA" id="ARBA00023136"/>
    </source>
</evidence>
<evidence type="ECO:0000259" key="9">
    <source>
        <dbReference type="Pfam" id="PF12704"/>
    </source>
</evidence>
<dbReference type="InterPro" id="IPR025857">
    <property type="entry name" value="MacB_PCD"/>
</dbReference>
<organism evidence="10 11">
    <name type="scientific">Pseudomonas sihuiensis</name>
    <dbReference type="NCBI Taxonomy" id="1274359"/>
    <lineage>
        <taxon>Bacteria</taxon>
        <taxon>Pseudomonadati</taxon>
        <taxon>Pseudomonadota</taxon>
        <taxon>Gammaproteobacteria</taxon>
        <taxon>Pseudomonadales</taxon>
        <taxon>Pseudomonadaceae</taxon>
        <taxon>Pseudomonas</taxon>
    </lineage>
</organism>
<feature type="transmembrane region" description="Helical" evidence="7">
    <location>
        <begin position="436"/>
        <end position="456"/>
    </location>
</feature>
<dbReference type="Pfam" id="PF02687">
    <property type="entry name" value="FtsX"/>
    <property type="match status" value="1"/>
</dbReference>
<feature type="transmembrane region" description="Helical" evidence="7">
    <location>
        <begin position="16"/>
        <end position="35"/>
    </location>
</feature>
<dbReference type="Pfam" id="PF12704">
    <property type="entry name" value="MacB_PCD"/>
    <property type="match status" value="1"/>
</dbReference>
<evidence type="ECO:0000256" key="1">
    <source>
        <dbReference type="ARBA" id="ARBA00004651"/>
    </source>
</evidence>
<feature type="transmembrane region" description="Helical" evidence="7">
    <location>
        <begin position="338"/>
        <end position="362"/>
    </location>
</feature>
<accession>A0A1H2MBX9</accession>
<dbReference type="GO" id="GO:0005886">
    <property type="term" value="C:plasma membrane"/>
    <property type="evidence" value="ECO:0007669"/>
    <property type="project" value="UniProtKB-SubCell"/>
</dbReference>
<evidence type="ECO:0000256" key="3">
    <source>
        <dbReference type="ARBA" id="ARBA00022692"/>
    </source>
</evidence>
<gene>
    <name evidence="10" type="ORF">SAMN05216363_3148</name>
</gene>
<dbReference type="RefSeq" id="WP_092377936.1">
    <property type="nucleotide sequence ID" value="NZ_LT629797.1"/>
</dbReference>
<dbReference type="PANTHER" id="PTHR43738:SF2">
    <property type="entry name" value="ABC TRANSPORTER PERMEASE"/>
    <property type="match status" value="1"/>
</dbReference>
<keyword evidence="2" id="KW-1003">Cell membrane</keyword>
<feature type="region of interest" description="Disordered" evidence="6">
    <location>
        <begin position="239"/>
        <end position="261"/>
    </location>
</feature>
<evidence type="ECO:0000256" key="6">
    <source>
        <dbReference type="SAM" id="MobiDB-lite"/>
    </source>
</evidence>
<keyword evidence="4 7" id="KW-1133">Transmembrane helix</keyword>
<feature type="transmembrane region" description="Helical" evidence="7">
    <location>
        <begin position="383"/>
        <end position="416"/>
    </location>
</feature>
<proteinExistence type="predicted"/>
<dbReference type="Proteomes" id="UP000198675">
    <property type="component" value="Chromosome I"/>
</dbReference>
<dbReference type="InterPro" id="IPR003838">
    <property type="entry name" value="ABC3_permease_C"/>
</dbReference>
<keyword evidence="5 7" id="KW-0472">Membrane</keyword>
<dbReference type="EMBL" id="LT629797">
    <property type="protein sequence ID" value="SDU90689.1"/>
    <property type="molecule type" value="Genomic_DNA"/>
</dbReference>
<keyword evidence="3 7" id="KW-0812">Transmembrane</keyword>
<evidence type="ECO:0000313" key="11">
    <source>
        <dbReference type="Proteomes" id="UP000198675"/>
    </source>
</evidence>
<evidence type="ECO:0000256" key="2">
    <source>
        <dbReference type="ARBA" id="ARBA00022475"/>
    </source>
</evidence>
<name>A0A1H2MBX9_9PSED</name>
<evidence type="ECO:0000313" key="10">
    <source>
        <dbReference type="EMBL" id="SDU90689.1"/>
    </source>
</evidence>
<evidence type="ECO:0000259" key="8">
    <source>
        <dbReference type="Pfam" id="PF02687"/>
    </source>
</evidence>
<evidence type="ECO:0000256" key="7">
    <source>
        <dbReference type="SAM" id="Phobius"/>
    </source>
</evidence>